<sequence>MTERSNDAVWNMILPTSTVDNQAEAFCSHRNSVKRAHVPDPALALMKKDLQSSPAAEDSQTERGRVQRDTGRLLERWRPCGPVCSQLRPFSCLAAAAGRANNLPSLQSPFGGRSRCFSPYMRITSGVPHHLPTHTLQVLSDLPAGHGQTKR</sequence>
<gene>
    <name evidence="2" type="ORF">FQA47_010118</name>
</gene>
<evidence type="ECO:0000313" key="3">
    <source>
        <dbReference type="Proteomes" id="UP000646548"/>
    </source>
</evidence>
<dbReference type="EMBL" id="WKFB01000135">
    <property type="protein sequence ID" value="KAF6734395.1"/>
    <property type="molecule type" value="Genomic_DNA"/>
</dbReference>
<organism evidence="2 3">
    <name type="scientific">Oryzias melastigma</name>
    <name type="common">Marine medaka</name>
    <dbReference type="NCBI Taxonomy" id="30732"/>
    <lineage>
        <taxon>Eukaryota</taxon>
        <taxon>Metazoa</taxon>
        <taxon>Chordata</taxon>
        <taxon>Craniata</taxon>
        <taxon>Vertebrata</taxon>
        <taxon>Euteleostomi</taxon>
        <taxon>Actinopterygii</taxon>
        <taxon>Neopterygii</taxon>
        <taxon>Teleostei</taxon>
        <taxon>Neoteleostei</taxon>
        <taxon>Acanthomorphata</taxon>
        <taxon>Ovalentaria</taxon>
        <taxon>Atherinomorphae</taxon>
        <taxon>Beloniformes</taxon>
        <taxon>Adrianichthyidae</taxon>
        <taxon>Oryziinae</taxon>
        <taxon>Oryzias</taxon>
    </lineage>
</organism>
<dbReference type="AlphaFoldDB" id="A0A834KWT8"/>
<reference evidence="2" key="1">
    <citation type="journal article" name="BMC Genomics">
        <title>Long-read sequencing and de novo genome assembly of marine medaka (Oryzias melastigma).</title>
        <authorList>
            <person name="Liang P."/>
            <person name="Saqib H.S.A."/>
            <person name="Ni X."/>
            <person name="Shen Y."/>
        </authorList>
    </citation>
    <scope>NUCLEOTIDE SEQUENCE</scope>
    <source>
        <strain evidence="2">Bigg-433</strain>
    </source>
</reference>
<comment type="caution">
    <text evidence="2">The sequence shown here is derived from an EMBL/GenBank/DDBJ whole genome shotgun (WGS) entry which is preliminary data.</text>
</comment>
<proteinExistence type="predicted"/>
<accession>A0A834KWT8</accession>
<dbReference type="Proteomes" id="UP000646548">
    <property type="component" value="Unassembled WGS sequence"/>
</dbReference>
<feature type="region of interest" description="Disordered" evidence="1">
    <location>
        <begin position="48"/>
        <end position="72"/>
    </location>
</feature>
<evidence type="ECO:0000313" key="2">
    <source>
        <dbReference type="EMBL" id="KAF6734395.1"/>
    </source>
</evidence>
<evidence type="ECO:0000256" key="1">
    <source>
        <dbReference type="SAM" id="MobiDB-lite"/>
    </source>
</evidence>
<name>A0A834KWT8_ORYME</name>
<protein>
    <submittedName>
        <fullName evidence="2">Uncharacterized protein</fullName>
    </submittedName>
</protein>
<feature type="compositionally biased region" description="Basic and acidic residues" evidence="1">
    <location>
        <begin position="60"/>
        <end position="72"/>
    </location>
</feature>